<evidence type="ECO:0000313" key="1">
    <source>
        <dbReference type="EMBL" id="KAG9450280.1"/>
    </source>
</evidence>
<dbReference type="Proteomes" id="UP000825729">
    <property type="component" value="Unassembled WGS sequence"/>
</dbReference>
<keyword evidence="2" id="KW-1185">Reference proteome</keyword>
<organism evidence="1 2">
    <name type="scientific">Aristolochia fimbriata</name>
    <name type="common">White veined hardy Dutchman's pipe vine</name>
    <dbReference type="NCBI Taxonomy" id="158543"/>
    <lineage>
        <taxon>Eukaryota</taxon>
        <taxon>Viridiplantae</taxon>
        <taxon>Streptophyta</taxon>
        <taxon>Embryophyta</taxon>
        <taxon>Tracheophyta</taxon>
        <taxon>Spermatophyta</taxon>
        <taxon>Magnoliopsida</taxon>
        <taxon>Magnoliidae</taxon>
        <taxon>Piperales</taxon>
        <taxon>Aristolochiaceae</taxon>
        <taxon>Aristolochia</taxon>
    </lineage>
</organism>
<comment type="caution">
    <text evidence="1">The sequence shown here is derived from an EMBL/GenBank/DDBJ whole genome shotgun (WGS) entry which is preliminary data.</text>
</comment>
<protein>
    <submittedName>
        <fullName evidence="1">Uncharacterized protein</fullName>
    </submittedName>
</protein>
<name>A0AAV7EQC2_ARIFI</name>
<reference evidence="1 2" key="1">
    <citation type="submission" date="2021-07" db="EMBL/GenBank/DDBJ databases">
        <title>The Aristolochia fimbriata genome: insights into angiosperm evolution, floral development and chemical biosynthesis.</title>
        <authorList>
            <person name="Jiao Y."/>
        </authorList>
    </citation>
    <scope>NUCLEOTIDE SEQUENCE [LARGE SCALE GENOMIC DNA]</scope>
    <source>
        <strain evidence="1">IBCAS-2021</strain>
        <tissue evidence="1">Leaf</tissue>
    </source>
</reference>
<gene>
    <name evidence="1" type="ORF">H6P81_010245</name>
</gene>
<dbReference type="AlphaFoldDB" id="A0AAV7EQC2"/>
<sequence length="124" mass="14487">MTEFWWHSHLKYQPEVDLFRPLPPWFKHLGVTQLNYLFPFKPLTSVIKQLSIEFHKPTLSLLSTNMKEFKPLINRSLFGCNGAWQMGWIKIQVSSPMVQTPRSNTIKLPLSIQITNQCNQAAFN</sequence>
<dbReference type="EMBL" id="JAINDJ010000004">
    <property type="protein sequence ID" value="KAG9450280.1"/>
    <property type="molecule type" value="Genomic_DNA"/>
</dbReference>
<accession>A0AAV7EQC2</accession>
<evidence type="ECO:0000313" key="2">
    <source>
        <dbReference type="Proteomes" id="UP000825729"/>
    </source>
</evidence>
<proteinExistence type="predicted"/>